<comment type="subcellular location">
    <subcellularLocation>
        <location evidence="2">Cell membrane</location>
        <topology evidence="2">Multi-pass membrane protein</topology>
    </subcellularLocation>
    <subcellularLocation>
        <location evidence="1">Periplasm</location>
    </subcellularLocation>
</comment>
<dbReference type="InterPro" id="IPR036257">
    <property type="entry name" value="Cyt_c_oxidase_su2_TM_sf"/>
</dbReference>
<dbReference type="InterPro" id="IPR034227">
    <property type="entry name" value="CuRO_UO_II"/>
</dbReference>
<evidence type="ECO:0000256" key="6">
    <source>
        <dbReference type="ARBA" id="ARBA00022660"/>
    </source>
</evidence>
<evidence type="ECO:0000256" key="9">
    <source>
        <dbReference type="ARBA" id="ARBA00022982"/>
    </source>
</evidence>
<keyword evidence="12 15" id="KW-0472">Membrane</keyword>
<dbReference type="GO" id="GO:0005886">
    <property type="term" value="C:plasma membrane"/>
    <property type="evidence" value="ECO:0007669"/>
    <property type="project" value="UniProtKB-SubCell"/>
</dbReference>
<reference evidence="19" key="1">
    <citation type="journal article" date="2014" name="Int. J. Syst. Evol. Microbiol.">
        <title>Complete genome sequence of Corynebacterium casei LMG S-19264T (=DSM 44701T), isolated from a smear-ripened cheese.</title>
        <authorList>
            <consortium name="US DOE Joint Genome Institute (JGI-PGF)"/>
            <person name="Walter F."/>
            <person name="Albersmeier A."/>
            <person name="Kalinowski J."/>
            <person name="Ruckert C."/>
        </authorList>
    </citation>
    <scope>NUCLEOTIDE SEQUENCE</scope>
    <source>
        <strain evidence="19">CCM 7086</strain>
    </source>
</reference>
<dbReference type="NCBIfam" id="TIGR01433">
    <property type="entry name" value="CyoA"/>
    <property type="match status" value="1"/>
</dbReference>
<evidence type="ECO:0000313" key="19">
    <source>
        <dbReference type="EMBL" id="GGB96655.1"/>
    </source>
</evidence>
<dbReference type="PANTHER" id="PTHR22888:SF18">
    <property type="entry name" value="CYTOCHROME BO(3) UBIQUINOL OXIDASE SUBUNIT 2"/>
    <property type="match status" value="1"/>
</dbReference>
<dbReference type="GO" id="GO:0042773">
    <property type="term" value="P:ATP synthesis coupled electron transport"/>
    <property type="evidence" value="ECO:0007669"/>
    <property type="project" value="TreeGrafter"/>
</dbReference>
<keyword evidence="8" id="KW-0732">Signal</keyword>
<dbReference type="PANTHER" id="PTHR22888">
    <property type="entry name" value="CYTOCHROME C OXIDASE, SUBUNIT II"/>
    <property type="match status" value="1"/>
</dbReference>
<dbReference type="SUPFAM" id="SSF49503">
    <property type="entry name" value="Cupredoxins"/>
    <property type="match status" value="1"/>
</dbReference>
<keyword evidence="4 15" id="KW-0813">Transport</keyword>
<evidence type="ECO:0000256" key="16">
    <source>
        <dbReference type="SAM" id="Phobius"/>
    </source>
</evidence>
<dbReference type="InterPro" id="IPR002429">
    <property type="entry name" value="CcO_II-like_C"/>
</dbReference>
<dbReference type="GO" id="GO:0016682">
    <property type="term" value="F:oxidoreductase activity, acting on diphenols and related substances as donors, oxygen as acceptor"/>
    <property type="evidence" value="ECO:0007669"/>
    <property type="project" value="InterPro"/>
</dbReference>
<dbReference type="Pfam" id="PF00116">
    <property type="entry name" value="COX2"/>
    <property type="match status" value="1"/>
</dbReference>
<evidence type="ECO:0000256" key="8">
    <source>
        <dbReference type="ARBA" id="ARBA00022729"/>
    </source>
</evidence>
<dbReference type="PIRSF" id="PIRSF000292">
    <property type="entry name" value="Ubi_od_II"/>
    <property type="match status" value="1"/>
</dbReference>
<dbReference type="GO" id="GO:0005507">
    <property type="term" value="F:copper ion binding"/>
    <property type="evidence" value="ECO:0007669"/>
    <property type="project" value="InterPro"/>
</dbReference>
<evidence type="ECO:0000256" key="2">
    <source>
        <dbReference type="ARBA" id="ARBA00004651"/>
    </source>
</evidence>
<keyword evidence="5 15" id="KW-1003">Cell membrane</keyword>
<dbReference type="PROSITE" id="PS50857">
    <property type="entry name" value="COX2_CUA"/>
    <property type="match status" value="1"/>
</dbReference>
<keyword evidence="13" id="KW-0564">Palmitate</keyword>
<dbReference type="Pfam" id="PF06481">
    <property type="entry name" value="COX_ARM"/>
    <property type="match status" value="1"/>
</dbReference>
<protein>
    <recommendedName>
        <fullName evidence="15">Ubiquinol oxidase subunit 2</fullName>
    </recommendedName>
</protein>
<keyword evidence="9 15" id="KW-0249">Electron transport</keyword>
<evidence type="ECO:0000256" key="10">
    <source>
        <dbReference type="ARBA" id="ARBA00022989"/>
    </source>
</evidence>
<sequence>MWLLPLVLLTGCDLLVLNPAGDIAAQQGNLIVISTLLMLLIIVPVIILTFVFAWRYRKGNTEARYEPDWDHSTKLELLIWGAPLLIIIVLGVITWVSTHKLDPYRPLERIDAERPLAADHQPMTVQVVSLDWKWLFIYPEQGIATVNELVTPVDTPIRFKLTSSNVMNSFYIPALAGQIYTMAGMETQLNAVINKQGVFDGFSANYSGAGFSHMRFKYHAVSDEEFEAWVKSTRDNADSLDRTSYVELEKPSEREPVRRYGKLDPELFEAIVNRCVVPGTVCMKDMMVADANRIRIDAAVMNMSKNEAAARLALINDEVCSSTPNLMKNEDARAY</sequence>
<feature type="domain" description="Cytochrome oxidase subunit II transmembrane region profile" evidence="18">
    <location>
        <begin position="8"/>
        <end position="105"/>
    </location>
</feature>
<evidence type="ECO:0000256" key="15">
    <source>
        <dbReference type="PIRNR" id="PIRNR000292"/>
    </source>
</evidence>
<evidence type="ECO:0000256" key="7">
    <source>
        <dbReference type="ARBA" id="ARBA00022692"/>
    </source>
</evidence>
<comment type="similarity">
    <text evidence="3 15">Belongs to the cytochrome c oxidase subunit 2 family.</text>
</comment>
<evidence type="ECO:0000259" key="17">
    <source>
        <dbReference type="PROSITE" id="PS50857"/>
    </source>
</evidence>
<evidence type="ECO:0000256" key="12">
    <source>
        <dbReference type="ARBA" id="ARBA00023136"/>
    </source>
</evidence>
<name>A0A8J2UJB3_9BURK</name>
<evidence type="ECO:0000256" key="4">
    <source>
        <dbReference type="ARBA" id="ARBA00022448"/>
    </source>
</evidence>
<feature type="domain" description="Cytochrome oxidase subunit II copper A binding" evidence="17">
    <location>
        <begin position="120"/>
        <end position="232"/>
    </location>
</feature>
<evidence type="ECO:0000256" key="14">
    <source>
        <dbReference type="ARBA" id="ARBA00023288"/>
    </source>
</evidence>
<evidence type="ECO:0000256" key="11">
    <source>
        <dbReference type="ARBA" id="ARBA00023002"/>
    </source>
</evidence>
<dbReference type="InterPro" id="IPR008972">
    <property type="entry name" value="Cupredoxin"/>
</dbReference>
<dbReference type="Gene3D" id="2.60.40.420">
    <property type="entry name" value="Cupredoxins - blue copper proteins"/>
    <property type="match status" value="1"/>
</dbReference>
<keyword evidence="14" id="KW-0449">Lipoprotein</keyword>
<dbReference type="GO" id="GO:0004129">
    <property type="term" value="F:cytochrome-c oxidase activity"/>
    <property type="evidence" value="ECO:0007669"/>
    <property type="project" value="UniProtKB-UniRule"/>
</dbReference>
<dbReference type="GO" id="GO:0009486">
    <property type="term" value="F:cytochrome bo3 ubiquinol oxidase activity"/>
    <property type="evidence" value="ECO:0007669"/>
    <property type="project" value="InterPro"/>
</dbReference>
<gene>
    <name evidence="19" type="ORF">GCM10007205_02420</name>
</gene>
<dbReference type="SUPFAM" id="SSF81464">
    <property type="entry name" value="Cytochrome c oxidase subunit II-like, transmembrane region"/>
    <property type="match status" value="1"/>
</dbReference>
<evidence type="ECO:0000256" key="3">
    <source>
        <dbReference type="ARBA" id="ARBA00007866"/>
    </source>
</evidence>
<keyword evidence="20" id="KW-1185">Reference proteome</keyword>
<reference evidence="19" key="2">
    <citation type="submission" date="2020-09" db="EMBL/GenBank/DDBJ databases">
        <authorList>
            <person name="Sun Q."/>
            <person name="Sedlacek I."/>
        </authorList>
    </citation>
    <scope>NUCLEOTIDE SEQUENCE</scope>
    <source>
        <strain evidence="19">CCM 7086</strain>
    </source>
</reference>
<feature type="transmembrane region" description="Helical" evidence="16">
    <location>
        <begin position="35"/>
        <end position="56"/>
    </location>
</feature>
<comment type="caution">
    <text evidence="19">The sequence shown here is derived from an EMBL/GenBank/DDBJ whole genome shotgun (WGS) entry which is preliminary data.</text>
</comment>
<dbReference type="PROSITE" id="PS50999">
    <property type="entry name" value="COX2_TM"/>
    <property type="match status" value="1"/>
</dbReference>
<evidence type="ECO:0000259" key="18">
    <source>
        <dbReference type="PROSITE" id="PS50999"/>
    </source>
</evidence>
<dbReference type="CDD" id="cd04212">
    <property type="entry name" value="CuRO_UO_II"/>
    <property type="match status" value="1"/>
</dbReference>
<evidence type="ECO:0000256" key="5">
    <source>
        <dbReference type="ARBA" id="ARBA00022475"/>
    </source>
</evidence>
<dbReference type="GO" id="GO:0042597">
    <property type="term" value="C:periplasmic space"/>
    <property type="evidence" value="ECO:0007669"/>
    <property type="project" value="UniProtKB-SubCell"/>
</dbReference>
<accession>A0A8J2UJB3</accession>
<evidence type="ECO:0000256" key="1">
    <source>
        <dbReference type="ARBA" id="ARBA00004418"/>
    </source>
</evidence>
<dbReference type="EMBL" id="BMCG01000001">
    <property type="protein sequence ID" value="GGB96655.1"/>
    <property type="molecule type" value="Genomic_DNA"/>
</dbReference>
<feature type="transmembrane region" description="Helical" evidence="16">
    <location>
        <begin position="77"/>
        <end position="96"/>
    </location>
</feature>
<evidence type="ECO:0000313" key="20">
    <source>
        <dbReference type="Proteomes" id="UP000620266"/>
    </source>
</evidence>
<evidence type="ECO:0000256" key="13">
    <source>
        <dbReference type="ARBA" id="ARBA00023139"/>
    </source>
</evidence>
<dbReference type="InterPro" id="IPR010514">
    <property type="entry name" value="COX_ARM"/>
</dbReference>
<dbReference type="Gene3D" id="1.10.287.90">
    <property type="match status" value="1"/>
</dbReference>
<keyword evidence="11 15" id="KW-0560">Oxidoreductase</keyword>
<keyword evidence="7 16" id="KW-0812">Transmembrane</keyword>
<dbReference type="InterPro" id="IPR011759">
    <property type="entry name" value="Cyt_c_oxidase_su2_TM_dom"/>
</dbReference>
<keyword evidence="6 15" id="KW-0679">Respiratory chain</keyword>
<dbReference type="AlphaFoldDB" id="A0A8J2UJB3"/>
<keyword evidence="10 16" id="KW-1133">Transmembrane helix</keyword>
<organism evidence="19 20">
    <name type="scientific">Oxalicibacterium flavum</name>
    <dbReference type="NCBI Taxonomy" id="179467"/>
    <lineage>
        <taxon>Bacteria</taxon>
        <taxon>Pseudomonadati</taxon>
        <taxon>Pseudomonadota</taxon>
        <taxon>Betaproteobacteria</taxon>
        <taxon>Burkholderiales</taxon>
        <taxon>Oxalobacteraceae</taxon>
        <taxon>Oxalicibacterium</taxon>
    </lineage>
</organism>
<dbReference type="Proteomes" id="UP000620266">
    <property type="component" value="Unassembled WGS sequence"/>
</dbReference>
<dbReference type="InterPro" id="IPR006333">
    <property type="entry name" value="Cyt_o_ubiquinol_oxidase_su2"/>
</dbReference>
<proteinExistence type="inferred from homology"/>
<dbReference type="InterPro" id="IPR045187">
    <property type="entry name" value="CcO_II"/>
</dbReference>